<dbReference type="GO" id="GO:0005871">
    <property type="term" value="C:kinesin complex"/>
    <property type="evidence" value="ECO:0007669"/>
    <property type="project" value="TreeGrafter"/>
</dbReference>
<evidence type="ECO:0000256" key="5">
    <source>
        <dbReference type="ARBA" id="ARBA00023054"/>
    </source>
</evidence>
<dbReference type="PANTHER" id="PTHR10921">
    <property type="entry name" value="NUCLEAR DISTRIBUTION PROTEIN NUDE HOMOLOG 1"/>
    <property type="match status" value="1"/>
</dbReference>
<feature type="compositionally biased region" description="Basic and acidic residues" evidence="8">
    <location>
        <begin position="311"/>
        <end position="322"/>
    </location>
</feature>
<feature type="compositionally biased region" description="Polar residues" evidence="8">
    <location>
        <begin position="214"/>
        <end position="238"/>
    </location>
</feature>
<dbReference type="Gene3D" id="6.10.250.1080">
    <property type="match status" value="1"/>
</dbReference>
<dbReference type="EMBL" id="GL988041">
    <property type="protein sequence ID" value="EGS20341.1"/>
    <property type="molecule type" value="Genomic_DNA"/>
</dbReference>
<feature type="compositionally biased region" description="Polar residues" evidence="8">
    <location>
        <begin position="443"/>
        <end position="456"/>
    </location>
</feature>
<feature type="compositionally biased region" description="Low complexity" evidence="8">
    <location>
        <begin position="563"/>
        <end position="578"/>
    </location>
</feature>
<protein>
    <submittedName>
        <fullName evidence="10">Nuclear distribution protein nudE-like protein</fullName>
    </submittedName>
</protein>
<dbReference type="GO" id="GO:0008017">
    <property type="term" value="F:microtubule binding"/>
    <property type="evidence" value="ECO:0007669"/>
    <property type="project" value="InterPro"/>
</dbReference>
<evidence type="ECO:0000256" key="3">
    <source>
        <dbReference type="ARBA" id="ARBA00022490"/>
    </source>
</evidence>
<feature type="compositionally biased region" description="Polar residues" evidence="8">
    <location>
        <begin position="580"/>
        <end position="600"/>
    </location>
</feature>
<dbReference type="PANTHER" id="PTHR10921:SF1">
    <property type="entry name" value="NUCLEAR DISTRIBUTION PROTEIN NUDE HOMOLOG"/>
    <property type="match status" value="1"/>
</dbReference>
<dbReference type="AlphaFoldDB" id="G0S3L4"/>
<comment type="subcellular location">
    <subcellularLocation>
        <location evidence="1">Cytoplasm</location>
        <location evidence="1">Cytoskeleton</location>
    </subcellularLocation>
</comment>
<dbReference type="KEGG" id="cthr:CTHT_0021680"/>
<keyword evidence="11" id="KW-1185">Reference proteome</keyword>
<sequence length="668" mass="73101">MIEPPTSPPNSSTKPEEALAWYKAQYEMLEQELSEFQASSKELEAELEKDLEAADKRERALREKIEGLSFEVEEWKRKYKESKAEASAAQSNLEKEITSLRDANRTLQLKLRDIEVANDDMERHARHTTSSLEDLESKYNIAIERGVMLEEEIKLGEQERERLRVEAQRLREELSDLKIEAEILQDKIRKQNSHMSNLSTDLTIPGSPSYLHSPRSNTSSPMNITTPPDTKSLSTIDTISEPQDPPSPPMSDVSMPLPKLSSLKTPNRLPRSRLPSADCSITPKPRPVNASSSSSRGGARSVTTSISSETRTTETRPPEPRRPRPSGPRESAALRAARAARGVSSTNSLTHIRTLTAQMQKLEARVHSARSKLPNSANTKDTPFASAFTNAYGPDNTYTGNHNFSSSNHTYSSSTSTPPRPSTRSASGNVSGTLSIRTRKRTVGSNASTSSQTSDEQLPPPSLAQSRHPPSASRSSIASASKHVPRLSSSSGVSRFSHGPLPNRNPTANGSTINHHTPSHKSTDSDLYSRPSSRTSMSSSTYGRPPSRAAESAIPIPSSRPMSRASSTRTPLSRPRSSMGVHNSVYSHGHSGSMSYTTTNEAADESLLEDDESDYRRTPTRRGGYETGIPLPGSGIPVRSRRPSGASSVSGMRRVSNARVYEDLGETY</sequence>
<evidence type="ECO:0000256" key="4">
    <source>
        <dbReference type="ARBA" id="ARBA00022701"/>
    </source>
</evidence>
<dbReference type="Pfam" id="PF04880">
    <property type="entry name" value="NUDE_C"/>
    <property type="match status" value="1"/>
</dbReference>
<feature type="compositionally biased region" description="Low complexity" evidence="8">
    <location>
        <begin position="405"/>
        <end position="427"/>
    </location>
</feature>
<feature type="compositionally biased region" description="Acidic residues" evidence="8">
    <location>
        <begin position="602"/>
        <end position="613"/>
    </location>
</feature>
<feature type="compositionally biased region" description="Low complexity" evidence="8">
    <location>
        <begin position="328"/>
        <end position="341"/>
    </location>
</feature>
<evidence type="ECO:0000256" key="7">
    <source>
        <dbReference type="SAM" id="Coils"/>
    </source>
</evidence>
<feature type="compositionally biased region" description="Low complexity" evidence="8">
    <location>
        <begin position="529"/>
        <end position="541"/>
    </location>
</feature>
<dbReference type="OrthoDB" id="5877028at2759"/>
<dbReference type="GeneID" id="18256206"/>
<gene>
    <name evidence="10" type="ORF">CTHT_0021680</name>
</gene>
<dbReference type="GO" id="GO:0051642">
    <property type="term" value="P:centrosome localization"/>
    <property type="evidence" value="ECO:0007669"/>
    <property type="project" value="TreeGrafter"/>
</dbReference>
<feature type="coiled-coil region" evidence="7">
    <location>
        <begin position="19"/>
        <end position="194"/>
    </location>
</feature>
<dbReference type="GO" id="GO:0007059">
    <property type="term" value="P:chromosome segregation"/>
    <property type="evidence" value="ECO:0007669"/>
    <property type="project" value="TreeGrafter"/>
</dbReference>
<dbReference type="GO" id="GO:0005874">
    <property type="term" value="C:microtubule"/>
    <property type="evidence" value="ECO:0007669"/>
    <property type="project" value="UniProtKB-KW"/>
</dbReference>
<dbReference type="HOGENOM" id="CLU_034391_0_0_1"/>
<feature type="compositionally biased region" description="Low complexity" evidence="8">
    <location>
        <begin position="464"/>
        <end position="500"/>
    </location>
</feature>
<feature type="compositionally biased region" description="Polar residues" evidence="8">
    <location>
        <begin position="504"/>
        <end position="516"/>
    </location>
</feature>
<dbReference type="GO" id="GO:0007020">
    <property type="term" value="P:microtubule nucleation"/>
    <property type="evidence" value="ECO:0007669"/>
    <property type="project" value="TreeGrafter"/>
</dbReference>
<dbReference type="InterPro" id="IPR033494">
    <property type="entry name" value="NUDE"/>
</dbReference>
<dbReference type="STRING" id="759272.G0S3L4"/>
<evidence type="ECO:0000256" key="6">
    <source>
        <dbReference type="ARBA" id="ARBA00023212"/>
    </source>
</evidence>
<feature type="region of interest" description="Disordered" evidence="8">
    <location>
        <begin position="194"/>
        <end position="350"/>
    </location>
</feature>
<comment type="similarity">
    <text evidence="2">Belongs to the nudE family.</text>
</comment>
<feature type="domain" description="NUDE" evidence="9">
    <location>
        <begin position="131"/>
        <end position="298"/>
    </location>
</feature>
<organism evidence="11">
    <name type="scientific">Chaetomium thermophilum (strain DSM 1495 / CBS 144.50 / IMI 039719)</name>
    <name type="common">Thermochaetoides thermophila</name>
    <dbReference type="NCBI Taxonomy" id="759272"/>
    <lineage>
        <taxon>Eukaryota</taxon>
        <taxon>Fungi</taxon>
        <taxon>Dikarya</taxon>
        <taxon>Ascomycota</taxon>
        <taxon>Pezizomycotina</taxon>
        <taxon>Sordariomycetes</taxon>
        <taxon>Sordariomycetidae</taxon>
        <taxon>Sordariales</taxon>
        <taxon>Chaetomiaceae</taxon>
        <taxon>Thermochaetoides</taxon>
    </lineage>
</organism>
<keyword evidence="6" id="KW-0206">Cytoskeleton</keyword>
<accession>G0S3L4</accession>
<reference evidence="10 11" key="1">
    <citation type="journal article" date="2011" name="Cell">
        <title>Insight into structure and assembly of the nuclear pore complex by utilizing the genome of a eukaryotic thermophile.</title>
        <authorList>
            <person name="Amlacher S."/>
            <person name="Sarges P."/>
            <person name="Flemming D."/>
            <person name="van Noort V."/>
            <person name="Kunze R."/>
            <person name="Devos D.P."/>
            <person name="Arumugam M."/>
            <person name="Bork P."/>
            <person name="Hurt E."/>
        </authorList>
    </citation>
    <scope>NUCLEOTIDE SEQUENCE [LARGE SCALE GENOMIC DNA]</scope>
    <source>
        <strain evidence="11">DSM 1495 / CBS 144.50 / IMI 039719</strain>
    </source>
</reference>
<evidence type="ECO:0000256" key="1">
    <source>
        <dbReference type="ARBA" id="ARBA00004245"/>
    </source>
</evidence>
<evidence type="ECO:0000313" key="11">
    <source>
        <dbReference type="Proteomes" id="UP000008066"/>
    </source>
</evidence>
<dbReference type="Proteomes" id="UP000008066">
    <property type="component" value="Unassembled WGS sequence"/>
</dbReference>
<proteinExistence type="inferred from homology"/>
<dbReference type="GO" id="GO:0000776">
    <property type="term" value="C:kinetochore"/>
    <property type="evidence" value="ECO:0007669"/>
    <property type="project" value="TreeGrafter"/>
</dbReference>
<feature type="region of interest" description="Disordered" evidence="8">
    <location>
        <begin position="399"/>
        <end position="653"/>
    </location>
</feature>
<feature type="compositionally biased region" description="Low complexity" evidence="8">
    <location>
        <begin position="290"/>
        <end position="310"/>
    </location>
</feature>
<evidence type="ECO:0000256" key="2">
    <source>
        <dbReference type="ARBA" id="ARBA00007429"/>
    </source>
</evidence>
<dbReference type="RefSeq" id="XP_006692637.1">
    <property type="nucleotide sequence ID" value="XM_006692574.1"/>
</dbReference>
<evidence type="ECO:0000259" key="9">
    <source>
        <dbReference type="Pfam" id="PF04880"/>
    </source>
</evidence>
<evidence type="ECO:0000313" key="10">
    <source>
        <dbReference type="EMBL" id="EGS20341.1"/>
    </source>
</evidence>
<keyword evidence="5 7" id="KW-0175">Coiled coil</keyword>
<dbReference type="eggNOG" id="KOG1853">
    <property type="taxonomic scope" value="Eukaryota"/>
</dbReference>
<dbReference type="OMA" id="NMAIERS"/>
<keyword evidence="4" id="KW-0493">Microtubule</keyword>
<dbReference type="GO" id="GO:0000132">
    <property type="term" value="P:establishment of mitotic spindle orientation"/>
    <property type="evidence" value="ECO:0007669"/>
    <property type="project" value="TreeGrafter"/>
</dbReference>
<keyword evidence="3" id="KW-0963">Cytoplasm</keyword>
<feature type="region of interest" description="Disordered" evidence="8">
    <location>
        <begin position="363"/>
        <end position="384"/>
    </location>
</feature>
<name>G0S3L4_CHATD</name>
<dbReference type="GO" id="GO:0047496">
    <property type="term" value="P:vesicle transport along microtubule"/>
    <property type="evidence" value="ECO:0007669"/>
    <property type="project" value="TreeGrafter"/>
</dbReference>
<dbReference type="InterPro" id="IPR006964">
    <property type="entry name" value="NUDE_dom"/>
</dbReference>
<evidence type="ECO:0000256" key="8">
    <source>
        <dbReference type="SAM" id="MobiDB-lite"/>
    </source>
</evidence>